<evidence type="ECO:0000256" key="1">
    <source>
        <dbReference type="SAM" id="MobiDB-lite"/>
    </source>
</evidence>
<feature type="chain" id="PRO_5031159700" evidence="2">
    <location>
        <begin position="17"/>
        <end position="212"/>
    </location>
</feature>
<keyword evidence="2" id="KW-0732">Signal</keyword>
<dbReference type="AlphaFoldDB" id="A0A7S2F6G4"/>
<feature type="signal peptide" evidence="2">
    <location>
        <begin position="1"/>
        <end position="16"/>
    </location>
</feature>
<feature type="region of interest" description="Disordered" evidence="1">
    <location>
        <begin position="181"/>
        <end position="212"/>
    </location>
</feature>
<accession>A0A7S2F6G4</accession>
<gene>
    <name evidence="3" type="ORF">DSPE1174_LOCUS2394</name>
</gene>
<evidence type="ECO:0000313" key="3">
    <source>
        <dbReference type="EMBL" id="CAD9374937.1"/>
    </source>
</evidence>
<name>A0A7S2F6G4_9STRA</name>
<protein>
    <submittedName>
        <fullName evidence="3">Uncharacterized protein</fullName>
    </submittedName>
</protein>
<proteinExistence type="predicted"/>
<evidence type="ECO:0000256" key="2">
    <source>
        <dbReference type="SAM" id="SignalP"/>
    </source>
</evidence>
<organism evidence="3">
    <name type="scientific">Octactis speculum</name>
    <dbReference type="NCBI Taxonomy" id="3111310"/>
    <lineage>
        <taxon>Eukaryota</taxon>
        <taxon>Sar</taxon>
        <taxon>Stramenopiles</taxon>
        <taxon>Ochrophyta</taxon>
        <taxon>Dictyochophyceae</taxon>
        <taxon>Dictyochales</taxon>
        <taxon>Dictyochaceae</taxon>
        <taxon>Octactis</taxon>
    </lineage>
</organism>
<reference evidence="3" key="1">
    <citation type="submission" date="2021-01" db="EMBL/GenBank/DDBJ databases">
        <authorList>
            <person name="Corre E."/>
            <person name="Pelletier E."/>
            <person name="Niang G."/>
            <person name="Scheremetjew M."/>
            <person name="Finn R."/>
            <person name="Kale V."/>
            <person name="Holt S."/>
            <person name="Cochrane G."/>
            <person name="Meng A."/>
            <person name="Brown T."/>
            <person name="Cohen L."/>
        </authorList>
    </citation>
    <scope>NUCLEOTIDE SEQUENCE</scope>
    <source>
        <strain evidence="3">CCMP1381</strain>
    </source>
</reference>
<sequence length="212" mass="24860">MKALSVVMVAIALLLADYYWSDDCKLEVNTIWRRFEGGDTSSSYESSEFEIDSYQRVTTLGSFQRLARDSAELVTRRYLYHPPTLIVAVVLLLLYLQEEYPLDYWMSLPSSFFVSPLYDGGMLRMRRSSSVDDEMELFDLPELDPAPNEAAETMPTVYDDVYGLIPKELHDHWTEEEWKSKRRRLEDKARRRTHAVPPPRRPSFDWYPEENG</sequence>
<dbReference type="EMBL" id="HBGS01004654">
    <property type="protein sequence ID" value="CAD9374937.1"/>
    <property type="molecule type" value="Transcribed_RNA"/>
</dbReference>